<accession>A0AAE1V5J7</accession>
<organism evidence="2 3">
    <name type="scientific">Anisodus tanguticus</name>
    <dbReference type="NCBI Taxonomy" id="243964"/>
    <lineage>
        <taxon>Eukaryota</taxon>
        <taxon>Viridiplantae</taxon>
        <taxon>Streptophyta</taxon>
        <taxon>Embryophyta</taxon>
        <taxon>Tracheophyta</taxon>
        <taxon>Spermatophyta</taxon>
        <taxon>Magnoliopsida</taxon>
        <taxon>eudicotyledons</taxon>
        <taxon>Gunneridae</taxon>
        <taxon>Pentapetalae</taxon>
        <taxon>asterids</taxon>
        <taxon>lamiids</taxon>
        <taxon>Solanales</taxon>
        <taxon>Solanaceae</taxon>
        <taxon>Solanoideae</taxon>
        <taxon>Hyoscyameae</taxon>
        <taxon>Anisodus</taxon>
    </lineage>
</organism>
<evidence type="ECO:0000256" key="1">
    <source>
        <dbReference type="SAM" id="MobiDB-lite"/>
    </source>
</evidence>
<evidence type="ECO:0000313" key="3">
    <source>
        <dbReference type="Proteomes" id="UP001291623"/>
    </source>
</evidence>
<protein>
    <submittedName>
        <fullName evidence="2">Uncharacterized protein</fullName>
    </submittedName>
</protein>
<dbReference type="EMBL" id="JAVYJV010000017">
    <property type="protein sequence ID" value="KAK4349389.1"/>
    <property type="molecule type" value="Genomic_DNA"/>
</dbReference>
<feature type="compositionally biased region" description="Basic and acidic residues" evidence="1">
    <location>
        <begin position="51"/>
        <end position="69"/>
    </location>
</feature>
<keyword evidence="3" id="KW-1185">Reference proteome</keyword>
<dbReference type="Proteomes" id="UP001291623">
    <property type="component" value="Unassembled WGS sequence"/>
</dbReference>
<feature type="region of interest" description="Disordered" evidence="1">
    <location>
        <begin position="50"/>
        <end position="69"/>
    </location>
</feature>
<gene>
    <name evidence="2" type="ORF">RND71_032144</name>
</gene>
<comment type="caution">
    <text evidence="2">The sequence shown here is derived from an EMBL/GenBank/DDBJ whole genome shotgun (WGS) entry which is preliminary data.</text>
</comment>
<dbReference type="AlphaFoldDB" id="A0AAE1V5J7"/>
<reference evidence="2" key="1">
    <citation type="submission" date="2023-12" db="EMBL/GenBank/DDBJ databases">
        <title>Genome assembly of Anisodus tanguticus.</title>
        <authorList>
            <person name="Wang Y.-J."/>
        </authorList>
    </citation>
    <scope>NUCLEOTIDE SEQUENCE</scope>
    <source>
        <strain evidence="2">KB-2021</strain>
        <tissue evidence="2">Leaf</tissue>
    </source>
</reference>
<sequence>MKMVLHRVIDHRKRLEATALEAAKTAAKSLADSYARSRRNGYGTVVVSCREQPHSPHDDTHDVFLGKIR</sequence>
<proteinExistence type="predicted"/>
<name>A0AAE1V5J7_9SOLA</name>
<evidence type="ECO:0000313" key="2">
    <source>
        <dbReference type="EMBL" id="KAK4349389.1"/>
    </source>
</evidence>